<dbReference type="GO" id="GO:0035267">
    <property type="term" value="C:NuA4 histone acetyltransferase complex"/>
    <property type="evidence" value="ECO:0007669"/>
    <property type="project" value="InterPro"/>
</dbReference>
<dbReference type="AlphaFoldDB" id="A0A8C4R9E0"/>
<feature type="region of interest" description="Disordered" evidence="8">
    <location>
        <begin position="380"/>
        <end position="403"/>
    </location>
</feature>
<dbReference type="Pfam" id="PF10513">
    <property type="entry name" value="EPL1"/>
    <property type="match status" value="1"/>
</dbReference>
<reference evidence="11" key="2">
    <citation type="submission" date="2025-09" db="UniProtKB">
        <authorList>
            <consortium name="Ensembl"/>
        </authorList>
    </citation>
    <scope>IDENTIFICATION</scope>
</reference>
<accession>A0A8C4R9E0</accession>
<evidence type="ECO:0000259" key="9">
    <source>
        <dbReference type="Pfam" id="PF06752"/>
    </source>
</evidence>
<evidence type="ECO:0000256" key="3">
    <source>
        <dbReference type="ARBA" id="ARBA00022853"/>
    </source>
</evidence>
<feature type="domain" description="Enhancer of polycomb C-terminal" evidence="9">
    <location>
        <begin position="597"/>
        <end position="852"/>
    </location>
</feature>
<evidence type="ECO:0000256" key="1">
    <source>
        <dbReference type="ARBA" id="ARBA00004123"/>
    </source>
</evidence>
<organism evidence="11 12">
    <name type="scientific">Eptatretus burgeri</name>
    <name type="common">Inshore hagfish</name>
    <dbReference type="NCBI Taxonomy" id="7764"/>
    <lineage>
        <taxon>Eukaryota</taxon>
        <taxon>Metazoa</taxon>
        <taxon>Chordata</taxon>
        <taxon>Craniata</taxon>
        <taxon>Vertebrata</taxon>
        <taxon>Cyclostomata</taxon>
        <taxon>Myxini</taxon>
        <taxon>Myxiniformes</taxon>
        <taxon>Myxinidae</taxon>
        <taxon>Eptatretinae</taxon>
        <taxon>Eptatretus</taxon>
    </lineage>
</organism>
<dbReference type="Ensembl" id="ENSEBUT00000027902.1">
    <property type="protein sequence ID" value="ENSEBUP00000027326.1"/>
    <property type="gene ID" value="ENSEBUG00000016750.1"/>
</dbReference>
<comment type="subcellular location">
    <subcellularLocation>
        <location evidence="1 7">Nucleus</location>
    </subcellularLocation>
</comment>
<keyword evidence="5 7" id="KW-0804">Transcription</keyword>
<dbReference type="InterPro" id="IPR019542">
    <property type="entry name" value="Enhancer_polycomb-like_N"/>
</dbReference>
<feature type="domain" description="Enhancer of polycomb-like N-terminal" evidence="10">
    <location>
        <begin position="9"/>
        <end position="150"/>
    </location>
</feature>
<dbReference type="Pfam" id="PF06752">
    <property type="entry name" value="E_Pc_C"/>
    <property type="match status" value="1"/>
</dbReference>
<keyword evidence="3" id="KW-0156">Chromatin regulator</keyword>
<evidence type="ECO:0000256" key="7">
    <source>
        <dbReference type="RuleBase" id="RU361124"/>
    </source>
</evidence>
<evidence type="ECO:0000313" key="11">
    <source>
        <dbReference type="Ensembl" id="ENSEBUP00000027326.1"/>
    </source>
</evidence>
<dbReference type="InterPro" id="IPR024943">
    <property type="entry name" value="Enhancer_polycomb"/>
</dbReference>
<keyword evidence="6 7" id="KW-0539">Nucleus</keyword>
<comment type="similarity">
    <text evidence="2 7">Belongs to the enhancer of polycomb family.</text>
</comment>
<proteinExistence type="inferred from homology"/>
<feature type="compositionally biased region" description="Basic residues" evidence="8">
    <location>
        <begin position="333"/>
        <end position="344"/>
    </location>
</feature>
<protein>
    <recommendedName>
        <fullName evidence="7">Enhancer of polycomb homolog</fullName>
    </recommendedName>
</protein>
<dbReference type="GO" id="GO:0006357">
    <property type="term" value="P:regulation of transcription by RNA polymerase II"/>
    <property type="evidence" value="ECO:0007669"/>
    <property type="project" value="InterPro"/>
</dbReference>
<sequence>MSKLGLSFRARALDASKQLPLYRGEELPDLPDYVSISRAVPQMPTGMEKEEESEHHLQRAISAQQVYGEKPEHMVIPVPETQSNVPYYDQLYAGEFKCPKSYIRIQRLSLEAEFPEYNMDLEDEVFVNKLRKHTEVTDLQFEEMIERLEKGSGQKLVTLMEARLLLSGEEQLIREVFEHWWRKRRRCSSDLLISTLRHDKNNAGSNNPYVAFRRRTEKMQTRKNRKNDEASYEKMLKLRRDLSRAVTILEMVKRREKCKRDLLQFTLDITKKRHTMGDYDGEAFKEVLANTPAPKSLYPSPLPLFNGCQYRHLDALSGRIDLSKRPRAEGLRPKRKYEKRKHKASLVAGQSVPGGGRVRGFGPGAIGCILRDPNQYDFPSSEDDFFPQASASTSEAEDEAEDGSYTFRRAPGCLYCLPRLCRGREECGERNDAAYRWPVADTNAMPITTDDPCSPASRFPFQLISLHTPRHLLGLARRRIGRGGRVLLDRLSTPHDQLLQRLQPEQLSSEHAVPMSPKCSDSSCHKDFNLGTAQPKIKGQLSLLELLAGVRSHRWRHFRPRSPNLQSAQQLSMLAPAEAVGHTAVLGVSTQQHCKSGFTLENYQNHLVQLQKQQEEALQSAVSNQGSIQLSRILDPASVQFAVSAVLGGVETVGERLSKVQQPKDYEASMPVNGVLPTMHGTYKVAAGPVRSSGAVIELLGHRNPGNTTLPSPAIVQPGQPYTLDARGKPTPLNGVQGMALSSGSSLTPLLLNTRTLNPHVPPVRTQPTLPSVGSAPLGSAVSPAVLPVTPAVVASLAQSGLKLTGAASSLERVAIIPRELAIDSLPSSKPAETDGTPVNRITKKPVAMEVT</sequence>
<dbReference type="InterPro" id="IPR009607">
    <property type="entry name" value="Enhancer_polycomb_C"/>
</dbReference>
<keyword evidence="12" id="KW-1185">Reference proteome</keyword>
<feature type="region of interest" description="Disordered" evidence="8">
    <location>
        <begin position="324"/>
        <end position="349"/>
    </location>
</feature>
<evidence type="ECO:0000256" key="6">
    <source>
        <dbReference type="ARBA" id="ARBA00023242"/>
    </source>
</evidence>
<dbReference type="GO" id="GO:0006325">
    <property type="term" value="P:chromatin organization"/>
    <property type="evidence" value="ECO:0007669"/>
    <property type="project" value="UniProtKB-KW"/>
</dbReference>
<evidence type="ECO:0000256" key="8">
    <source>
        <dbReference type="SAM" id="MobiDB-lite"/>
    </source>
</evidence>
<name>A0A8C4R9E0_EPTBU</name>
<evidence type="ECO:0000256" key="2">
    <source>
        <dbReference type="ARBA" id="ARBA00008035"/>
    </source>
</evidence>
<dbReference type="GO" id="GO:0005634">
    <property type="term" value="C:nucleus"/>
    <property type="evidence" value="ECO:0007669"/>
    <property type="project" value="UniProtKB-SubCell"/>
</dbReference>
<evidence type="ECO:0000256" key="4">
    <source>
        <dbReference type="ARBA" id="ARBA00023015"/>
    </source>
</evidence>
<dbReference type="GeneTree" id="ENSGT00940000155003"/>
<keyword evidence="4 7" id="KW-0805">Transcription regulation</keyword>
<dbReference type="OMA" id="ALQFELM"/>
<evidence type="ECO:0000256" key="5">
    <source>
        <dbReference type="ARBA" id="ARBA00023163"/>
    </source>
</evidence>
<dbReference type="Proteomes" id="UP000694388">
    <property type="component" value="Unplaced"/>
</dbReference>
<evidence type="ECO:0000259" key="10">
    <source>
        <dbReference type="Pfam" id="PF10513"/>
    </source>
</evidence>
<reference evidence="11" key="1">
    <citation type="submission" date="2025-08" db="UniProtKB">
        <authorList>
            <consortium name="Ensembl"/>
        </authorList>
    </citation>
    <scope>IDENTIFICATION</scope>
</reference>
<dbReference type="PANTHER" id="PTHR14898">
    <property type="entry name" value="ENHANCER OF POLYCOMB"/>
    <property type="match status" value="1"/>
</dbReference>
<evidence type="ECO:0000313" key="12">
    <source>
        <dbReference type="Proteomes" id="UP000694388"/>
    </source>
</evidence>